<evidence type="ECO:0000256" key="1">
    <source>
        <dbReference type="SAM" id="MobiDB-lite"/>
    </source>
</evidence>
<gene>
    <name evidence="3" type="ORF">AAL_02948</name>
</gene>
<keyword evidence="4" id="KW-1185">Reference proteome</keyword>
<feature type="chain" id="PRO_5007878370" evidence="2">
    <location>
        <begin position="22"/>
        <end position="902"/>
    </location>
</feature>
<evidence type="ECO:0000313" key="3">
    <source>
        <dbReference type="EMBL" id="KZZ98430.1"/>
    </source>
</evidence>
<comment type="caution">
    <text evidence="3">The sequence shown here is derived from an EMBL/GenBank/DDBJ whole genome shotgun (WGS) entry which is preliminary data.</text>
</comment>
<dbReference type="OrthoDB" id="3836772at2759"/>
<organism evidence="3 4">
    <name type="scientific">Moelleriella libera RCEF 2490</name>
    <dbReference type="NCBI Taxonomy" id="1081109"/>
    <lineage>
        <taxon>Eukaryota</taxon>
        <taxon>Fungi</taxon>
        <taxon>Dikarya</taxon>
        <taxon>Ascomycota</taxon>
        <taxon>Pezizomycotina</taxon>
        <taxon>Sordariomycetes</taxon>
        <taxon>Hypocreomycetidae</taxon>
        <taxon>Hypocreales</taxon>
        <taxon>Clavicipitaceae</taxon>
        <taxon>Moelleriella</taxon>
    </lineage>
</organism>
<feature type="compositionally biased region" description="Polar residues" evidence="1">
    <location>
        <begin position="760"/>
        <end position="779"/>
    </location>
</feature>
<evidence type="ECO:0000313" key="4">
    <source>
        <dbReference type="Proteomes" id="UP000078544"/>
    </source>
</evidence>
<evidence type="ECO:0000256" key="2">
    <source>
        <dbReference type="SAM" id="SignalP"/>
    </source>
</evidence>
<feature type="region of interest" description="Disordered" evidence="1">
    <location>
        <begin position="297"/>
        <end position="320"/>
    </location>
</feature>
<dbReference type="Proteomes" id="UP000078544">
    <property type="component" value="Unassembled WGS sequence"/>
</dbReference>
<proteinExistence type="predicted"/>
<dbReference type="AlphaFoldDB" id="A0A166PQQ6"/>
<feature type="region of interest" description="Disordered" evidence="1">
    <location>
        <begin position="760"/>
        <end position="788"/>
    </location>
</feature>
<keyword evidence="2" id="KW-0732">Signal</keyword>
<dbReference type="EMBL" id="AZGY01000005">
    <property type="protein sequence ID" value="KZZ98430.1"/>
    <property type="molecule type" value="Genomic_DNA"/>
</dbReference>
<feature type="compositionally biased region" description="Polar residues" evidence="1">
    <location>
        <begin position="297"/>
        <end position="313"/>
    </location>
</feature>
<accession>A0A166PQQ6</accession>
<feature type="signal peptide" evidence="2">
    <location>
        <begin position="1"/>
        <end position="21"/>
    </location>
</feature>
<reference evidence="3 4" key="1">
    <citation type="journal article" date="2016" name="Genome Biol. Evol.">
        <title>Divergent and convergent evolution of fungal pathogenicity.</title>
        <authorList>
            <person name="Shang Y."/>
            <person name="Xiao G."/>
            <person name="Zheng P."/>
            <person name="Cen K."/>
            <person name="Zhan S."/>
            <person name="Wang C."/>
        </authorList>
    </citation>
    <scope>NUCLEOTIDE SEQUENCE [LARGE SCALE GENOMIC DNA]</scope>
    <source>
        <strain evidence="3 4">RCEF 2490</strain>
    </source>
</reference>
<name>A0A166PQQ6_9HYPO</name>
<sequence length="902" mass="92395">MKAPLFSSALVGAVLATLVYGDCPAAGTTDGQGRYSCNPAHQYPSGQTCKPVDGCYYLSKDGADGPSHPACPAPGSRDDKGRYSCNPAHMYPGQICKVTDGCYFLSQNATSIRTSAQPSATVACPAAGTTDQKGRYSCNPAHQYPNGQTCVNIEGCYYLCQGGTPITNTPSQTAIKTSAEPSATSACPAPGTTDSKGRYSCNPAHQYPNGQTCMIIEGCYYLCQGGAPITNTPLQTSIKTSAEPSATSACPAPGTTDGKGRYSCNPAHQYPNGQTCVIIEGCYFLCQGGVPITNTPSPSQTSIKTSAEPSATSACPAPGTTDSKGRYSCNPAHQYPNGQTCTNVEGCYYLCQNGLPITTTAVQTGSKASAQPSATACPAPGTTDGQGRYSCNPAHAYPNGQACVAMNGCYYLCSNGTPVTTAPAKTSATAACPTPGSTDDKGRYSCNPAHRYPDGQACVAIGGCFYLCQNGTPVTRTSAPSSTPSCPAPGSYDSKGRYSCNPAHRYPDGQSCVATDGCYYLCANCTRATNTTAPPTSTPTACPAPGSLDSKGRYSCNPAHHYPNGQSCIVIDGCYYLCNNGVPVTTATTQPTATPAACPVPGTLDSKGRYSCNPAHQYPNGQTCAVIDGCYYLCKNGEAVTSKAAQPTSTPGSCPAPGTTDGKGRYSCNPAHQYPNGQTCVVIDGCYYLCQNGTPVKPSSIQTSAVQPTATPGSCPAPGTIDNQGRYSCNPAHQYPEGQSCIPINGCYYLCQNGTPVKTSSVQTKPAQTSAVQPTSTPGSCPAPGTTDSKGRYSCNPAHQYPSGQTCVVVDGCYYLTEKPASGSASRQTVPAIVTSAVPTNPAVVPGGEPSRPAIVTSAVPTRPAVVPSGEPSRPAIVTAGASSLRAAGALACVVAGAVALF</sequence>
<dbReference type="STRING" id="1081109.A0A166PQQ6"/>
<protein>
    <submittedName>
        <fullName evidence="3">Uncharacterized protein</fullName>
    </submittedName>
</protein>